<sequence length="81" mass="9066">MKVRSKSRIGRVCLSGRVFVEVHVRPGSIGTIELITFQHTPDGAASYAPLRMTTRDVESLTRLLHRASEIGAFADEQRRET</sequence>
<dbReference type="RefSeq" id="WP_330198896.1">
    <property type="nucleotide sequence ID" value="NZ_JAZDRP010000004.1"/>
</dbReference>
<evidence type="ECO:0000313" key="2">
    <source>
        <dbReference type="Proteomes" id="UP001354971"/>
    </source>
</evidence>
<evidence type="ECO:0000313" key="1">
    <source>
        <dbReference type="EMBL" id="MEE2526233.1"/>
    </source>
</evidence>
<proteinExistence type="predicted"/>
<name>A0ABU7LQQ6_9PROT</name>
<gene>
    <name evidence="1" type="ORF">V0U79_07630</name>
</gene>
<comment type="caution">
    <text evidence="1">The sequence shown here is derived from an EMBL/GenBank/DDBJ whole genome shotgun (WGS) entry which is preliminary data.</text>
</comment>
<reference evidence="1 2" key="1">
    <citation type="submission" date="2024-01" db="EMBL/GenBank/DDBJ databases">
        <title>Hyphobacterium bacterium isolated from marine sediment.</title>
        <authorList>
            <person name="Zhao S."/>
        </authorList>
    </citation>
    <scope>NUCLEOTIDE SEQUENCE [LARGE SCALE GENOMIC DNA]</scope>
    <source>
        <strain evidence="2">HN65</strain>
    </source>
</reference>
<dbReference type="EMBL" id="JAZDRP010000004">
    <property type="protein sequence ID" value="MEE2526233.1"/>
    <property type="molecule type" value="Genomic_DNA"/>
</dbReference>
<organism evidence="1 2">
    <name type="scientific">Hyphobacterium lacteum</name>
    <dbReference type="NCBI Taxonomy" id="3116575"/>
    <lineage>
        <taxon>Bacteria</taxon>
        <taxon>Pseudomonadati</taxon>
        <taxon>Pseudomonadota</taxon>
        <taxon>Alphaproteobacteria</taxon>
        <taxon>Maricaulales</taxon>
        <taxon>Maricaulaceae</taxon>
        <taxon>Hyphobacterium</taxon>
    </lineage>
</organism>
<evidence type="ECO:0008006" key="3">
    <source>
        <dbReference type="Google" id="ProtNLM"/>
    </source>
</evidence>
<protein>
    <recommendedName>
        <fullName evidence="3">Transcriptional coactivator p15 (PC4) C-terminal domain-containing protein</fullName>
    </recommendedName>
</protein>
<accession>A0ABU7LQQ6</accession>
<keyword evidence="2" id="KW-1185">Reference proteome</keyword>
<dbReference type="Proteomes" id="UP001354971">
    <property type="component" value="Unassembled WGS sequence"/>
</dbReference>